<dbReference type="NCBIfam" id="TIGR04183">
    <property type="entry name" value="Por_Secre_tail"/>
    <property type="match status" value="1"/>
</dbReference>
<dbReference type="GO" id="GO:0006508">
    <property type="term" value="P:proteolysis"/>
    <property type="evidence" value="ECO:0007669"/>
    <property type="project" value="UniProtKB-KW"/>
</dbReference>
<dbReference type="OrthoDB" id="9792152at2"/>
<dbReference type="PROSITE" id="PS51892">
    <property type="entry name" value="SUBTILASE"/>
    <property type="match status" value="1"/>
</dbReference>
<dbReference type="EMBL" id="BJYS01000006">
    <property type="protein sequence ID" value="GEO03481.1"/>
    <property type="molecule type" value="Genomic_DNA"/>
</dbReference>
<feature type="domain" description="GEVED" evidence="8">
    <location>
        <begin position="660"/>
        <end position="739"/>
    </location>
</feature>
<gene>
    <name evidence="9" type="ORF">AAE02nite_11450</name>
</gene>
<evidence type="ECO:0000256" key="2">
    <source>
        <dbReference type="ARBA" id="ARBA00022801"/>
    </source>
</evidence>
<dbReference type="InterPro" id="IPR036852">
    <property type="entry name" value="Peptidase_S8/S53_dom_sf"/>
</dbReference>
<dbReference type="Pfam" id="PF00082">
    <property type="entry name" value="Peptidase_S8"/>
    <property type="match status" value="1"/>
</dbReference>
<dbReference type="Proteomes" id="UP000321532">
    <property type="component" value="Unassembled WGS sequence"/>
</dbReference>
<dbReference type="InterPro" id="IPR000209">
    <property type="entry name" value="Peptidase_S8/S53_dom"/>
</dbReference>
<feature type="signal peptide" evidence="5">
    <location>
        <begin position="1"/>
        <end position="23"/>
    </location>
</feature>
<comment type="similarity">
    <text evidence="4">Belongs to the peptidase S8 family.</text>
</comment>
<name>A0A512AUT9_9BACT</name>
<evidence type="ECO:0000313" key="9">
    <source>
        <dbReference type="EMBL" id="GEO03481.1"/>
    </source>
</evidence>
<dbReference type="PROSITE" id="PS00138">
    <property type="entry name" value="SUBTILASE_SER"/>
    <property type="match status" value="1"/>
</dbReference>
<proteinExistence type="inferred from homology"/>
<evidence type="ECO:0000259" key="7">
    <source>
        <dbReference type="Pfam" id="PF18962"/>
    </source>
</evidence>
<evidence type="ECO:0000259" key="8">
    <source>
        <dbReference type="Pfam" id="PF20009"/>
    </source>
</evidence>
<feature type="active site" description="Charge relay system" evidence="4">
    <location>
        <position position="161"/>
    </location>
</feature>
<dbReference type="GO" id="GO:0004252">
    <property type="term" value="F:serine-type endopeptidase activity"/>
    <property type="evidence" value="ECO:0007669"/>
    <property type="project" value="UniProtKB-UniRule"/>
</dbReference>
<dbReference type="InterPro" id="IPR045474">
    <property type="entry name" value="GEVED"/>
</dbReference>
<organism evidence="9 10">
    <name type="scientific">Adhaeribacter aerolatus</name>
    <dbReference type="NCBI Taxonomy" id="670289"/>
    <lineage>
        <taxon>Bacteria</taxon>
        <taxon>Pseudomonadati</taxon>
        <taxon>Bacteroidota</taxon>
        <taxon>Cytophagia</taxon>
        <taxon>Cytophagales</taxon>
        <taxon>Hymenobacteraceae</taxon>
        <taxon>Adhaeribacter</taxon>
    </lineage>
</organism>
<dbReference type="SUPFAM" id="SSF52743">
    <property type="entry name" value="Subtilisin-like"/>
    <property type="match status" value="1"/>
</dbReference>
<feature type="active site" description="Charge relay system" evidence="4">
    <location>
        <position position="386"/>
    </location>
</feature>
<reference evidence="9 10" key="1">
    <citation type="submission" date="2019-07" db="EMBL/GenBank/DDBJ databases">
        <title>Whole genome shotgun sequence of Adhaeribacter aerolatus NBRC 106133.</title>
        <authorList>
            <person name="Hosoyama A."/>
            <person name="Uohara A."/>
            <person name="Ohji S."/>
            <person name="Ichikawa N."/>
        </authorList>
    </citation>
    <scope>NUCLEOTIDE SEQUENCE [LARGE SCALE GENOMIC DNA]</scope>
    <source>
        <strain evidence="9 10">NBRC 106133</strain>
    </source>
</reference>
<sequence length="1697" mass="180055">MIRILRRVFILSQLVFLSGLSQAQQLRPLVPAKTDLNKLQKIATDQNQSYKLKQDKILKLAQKHKWVINHTLPNGSYISLQDVAENGRPIYYETLSNVNSAITTGTNQVWQGGNAGLNLSGANPLLSGKLGIWDGGAVRKTHQELTGRIVQRDGATALNDHATHVAGTMVASGVYAIAKGMAHGALNLQAWNFNNDNSEIANAASGLLVSNHSYGNVAGWRLIGSNWYWYGDINVNDKDDVNFGYYSSTSQLWDNIAFNAPYYLMVKAAGNSRNMPEPAVGQPYYRYNPAVGNYELIPGRTADMRFYNGYDVIPDHSVAKNILTVGAIQAITNGYKQPSDAVIYAAGSWGPTDDGRIKPDLVGSGVGVTSTMAASDNNYNYATGTSMAAPNVTGSLFLLQEHFANRTNGRFMLAATLKGLAIHTTNEAGSAPGPDYMYGWGVLNTEQAAKVISNPQQKYQLTEQTLIQGQTYTQTVVAAGGTEPLKVTIAWTDPAGTVLPMIPSTLNNRTPRLVNDLDVRVSNSQKVSQPWILDPSNPSAPATTGDNIRDNVEQILVTNPVPGETYTITVSHKGTLKNSIQNYSLIVSGLQGIPYCASAPASAAGARIENVAIDRINNNSAATCGTYTDFTNLSANAQVGQELPLTVKFGTCDAPASVILKVFADWNEDGDFTDNNELAATSGVLSTASTYTTNIAIPTTVQSGNSARLRLVLVETDIAETVSSCGTYDKGETEDYILNFTTPVNDVGISAVSIPAAGTLHANPDQGVTVKIKNFGSATQTNIPVSVTVAKGSEVKATLSGIYTGTISNNQEKTFTLPGSFPVAANTTYTITAATSLSSDLVAPNNQYQTTVTSQSVAQAPVISATSCDVNGNVTLSGTGNGTLFWYDALVGGNLIGVGNTTTSFKPADKTYYAALNEFTGTTALINNTTAGSYSSQTQDTVYFNAAIPFILDRVTVNTGATGAATVSLYNASNTLLGSAEINLIPGVAQYAINLSVPAGENHRILISAFTGGATANSNDGAGTLAYPYSIPNILKVTKSKTGALYFYNWVIKAAGVPSARSQTKLNGSITASVTNVCASNNSGTVTLTGGGPIIRWELSPDGITWTSLAHTQSTYTFTNLNNTTHYRVIFSNSTCGEIPSEVVTINVNPVPVATITANGSTKICTGTSLILTASPGSEYLWSTGEKTQSITVTAPGNYKVQVKNASGCSAESAVLAVTNCLTTWTGTTDTNWNNTANWSNGVPDAEMDVNIPANVTFSPAVSTGTATCKSITIAGSLTINGGTVKVNENFTNNGTFNQTAGTLEMTGKGAQKIKGNSFLNLRMGGASTKTLTSDITVTGSLTVTEGVVNTGAYKIILDQAATLSETQSNYVVGKVMSTRAFSKNSATHTFGNMGLSLTTTASPAPTIEVTRVTGTPGNSIWSVKRQFEIHVTNGKSTDLNATMEFTYLPGELNGLVKEKLALYRSTDDGLTWTVQPNSIADVDAANHKVTLSNISAFSTWTAADRDPSMVLPVSLIAFKATKQKQDVLLTWETATEKNAAGMEIEVSTDAKNYRTLGFVAATGINTNMRQQYQFTDTENDKAGTRYYRLKQLDIDGKFTYYGPKTVTFNEPVAASLVAYPNPSNGTFALSLQANEAALMQLEVRNISGQSVFSTQQQLNKGGNNVPVALPAGTKPGVYVLSARYNNALHTQKLVVE</sequence>
<evidence type="ECO:0000256" key="3">
    <source>
        <dbReference type="ARBA" id="ARBA00022825"/>
    </source>
</evidence>
<dbReference type="Gene3D" id="3.40.50.200">
    <property type="entry name" value="Peptidase S8/S53 domain"/>
    <property type="match status" value="1"/>
</dbReference>
<evidence type="ECO:0008006" key="11">
    <source>
        <dbReference type="Google" id="ProtNLM"/>
    </source>
</evidence>
<dbReference type="Pfam" id="PF20009">
    <property type="entry name" value="GEVED"/>
    <property type="match status" value="1"/>
</dbReference>
<keyword evidence="1 4" id="KW-0645">Protease</keyword>
<keyword evidence="3 4" id="KW-0720">Serine protease</keyword>
<dbReference type="InterPro" id="IPR026444">
    <property type="entry name" value="Secre_tail"/>
</dbReference>
<keyword evidence="5" id="KW-0732">Signal</keyword>
<dbReference type="InterPro" id="IPR008979">
    <property type="entry name" value="Galactose-bd-like_sf"/>
</dbReference>
<dbReference type="SUPFAM" id="SSF49785">
    <property type="entry name" value="Galactose-binding domain-like"/>
    <property type="match status" value="1"/>
</dbReference>
<feature type="chain" id="PRO_5022012534" description="Peptidase S8" evidence="5">
    <location>
        <begin position="24"/>
        <end position="1697"/>
    </location>
</feature>
<evidence type="ECO:0000256" key="5">
    <source>
        <dbReference type="SAM" id="SignalP"/>
    </source>
</evidence>
<evidence type="ECO:0000256" key="4">
    <source>
        <dbReference type="PROSITE-ProRule" id="PRU01240"/>
    </source>
</evidence>
<comment type="caution">
    <text evidence="9">The sequence shown here is derived from an EMBL/GenBank/DDBJ whole genome shotgun (WGS) entry which is preliminary data.</text>
</comment>
<keyword evidence="2 4" id="KW-0378">Hydrolase</keyword>
<dbReference type="Gene3D" id="2.60.120.380">
    <property type="match status" value="1"/>
</dbReference>
<evidence type="ECO:0000259" key="6">
    <source>
        <dbReference type="Pfam" id="PF00082"/>
    </source>
</evidence>
<protein>
    <recommendedName>
        <fullName evidence="11">Peptidase S8</fullName>
    </recommendedName>
</protein>
<dbReference type="RefSeq" id="WP_146895866.1">
    <property type="nucleotide sequence ID" value="NZ_BJYS01000006.1"/>
</dbReference>
<evidence type="ECO:0000256" key="1">
    <source>
        <dbReference type="ARBA" id="ARBA00022670"/>
    </source>
</evidence>
<dbReference type="Pfam" id="PF18962">
    <property type="entry name" value="Por_Secre_tail"/>
    <property type="match status" value="1"/>
</dbReference>
<keyword evidence="10" id="KW-1185">Reference proteome</keyword>
<accession>A0A512AUT9</accession>
<feature type="domain" description="Peptidase S8/S53" evidence="6">
    <location>
        <begin position="140"/>
        <end position="441"/>
    </location>
</feature>
<dbReference type="InterPro" id="IPR023828">
    <property type="entry name" value="Peptidase_S8_Ser-AS"/>
</dbReference>
<feature type="active site" description="Charge relay system" evidence="4">
    <location>
        <position position="134"/>
    </location>
</feature>
<evidence type="ECO:0000313" key="10">
    <source>
        <dbReference type="Proteomes" id="UP000321532"/>
    </source>
</evidence>
<feature type="domain" description="Secretion system C-terminal sorting" evidence="7">
    <location>
        <begin position="1620"/>
        <end position="1696"/>
    </location>
</feature>